<evidence type="ECO:0000313" key="2">
    <source>
        <dbReference type="EMBL" id="MDR6293783.1"/>
    </source>
</evidence>
<dbReference type="SUPFAM" id="SSF54427">
    <property type="entry name" value="NTF2-like"/>
    <property type="match status" value="1"/>
</dbReference>
<comment type="caution">
    <text evidence="2">The sequence shown here is derived from an EMBL/GenBank/DDBJ whole genome shotgun (WGS) entry which is preliminary data.</text>
</comment>
<protein>
    <submittedName>
        <fullName evidence="2">Ketosteroid isomerase-like protein</fullName>
    </submittedName>
</protein>
<sequence>MVYAMIVKKKIRQSFDDVNHHRWDDAVKDMAPDVHHRVSGTHALGGERRGKQAVRRWFERMGRVFPTLRITLDEVWVTGGPWNTTVFARWRASEALLDGRGRYENRGLHVFTLKWGKVRALEEYFDSQAADRALTVQAECGVAEAAAEPIAG</sequence>
<reference evidence="2 3" key="1">
    <citation type="submission" date="2023-07" db="EMBL/GenBank/DDBJ databases">
        <title>Sorghum-associated microbial communities from plants grown in Nebraska, USA.</title>
        <authorList>
            <person name="Schachtman D."/>
        </authorList>
    </citation>
    <scope>NUCLEOTIDE SEQUENCE [LARGE SCALE GENOMIC DNA]</scope>
    <source>
        <strain evidence="2 3">584</strain>
    </source>
</reference>
<dbReference type="RefSeq" id="WP_309801038.1">
    <property type="nucleotide sequence ID" value="NZ_JAVDPW010000014.1"/>
</dbReference>
<dbReference type="Proteomes" id="UP001262410">
    <property type="component" value="Unassembled WGS sequence"/>
</dbReference>
<keyword evidence="3" id="KW-1185">Reference proteome</keyword>
<accession>A0ABU1JZM4</accession>
<dbReference type="Pfam" id="PF12680">
    <property type="entry name" value="SnoaL_2"/>
    <property type="match status" value="1"/>
</dbReference>
<proteinExistence type="predicted"/>
<evidence type="ECO:0000313" key="3">
    <source>
        <dbReference type="Proteomes" id="UP001262410"/>
    </source>
</evidence>
<name>A0ABU1JZM4_9PROT</name>
<dbReference type="EMBL" id="JAVDPW010000014">
    <property type="protein sequence ID" value="MDR6293783.1"/>
    <property type="molecule type" value="Genomic_DNA"/>
</dbReference>
<dbReference type="InterPro" id="IPR037401">
    <property type="entry name" value="SnoaL-like"/>
</dbReference>
<dbReference type="InterPro" id="IPR032710">
    <property type="entry name" value="NTF2-like_dom_sf"/>
</dbReference>
<gene>
    <name evidence="2" type="ORF">E9232_006336</name>
</gene>
<feature type="domain" description="SnoaL-like" evidence="1">
    <location>
        <begin position="11"/>
        <end position="119"/>
    </location>
</feature>
<evidence type="ECO:0000259" key="1">
    <source>
        <dbReference type="Pfam" id="PF12680"/>
    </source>
</evidence>
<organism evidence="2 3">
    <name type="scientific">Inquilinus ginsengisoli</name>
    <dbReference type="NCBI Taxonomy" id="363840"/>
    <lineage>
        <taxon>Bacteria</taxon>
        <taxon>Pseudomonadati</taxon>
        <taxon>Pseudomonadota</taxon>
        <taxon>Alphaproteobacteria</taxon>
        <taxon>Rhodospirillales</taxon>
        <taxon>Rhodospirillaceae</taxon>
        <taxon>Inquilinus</taxon>
    </lineage>
</organism>
<dbReference type="Gene3D" id="3.10.450.50">
    <property type="match status" value="1"/>
</dbReference>